<dbReference type="InterPro" id="IPR000210">
    <property type="entry name" value="BTB/POZ_dom"/>
</dbReference>
<feature type="non-terminal residue" evidence="3">
    <location>
        <position position="1"/>
    </location>
</feature>
<dbReference type="PROSITE" id="PS50097">
    <property type="entry name" value="BTB"/>
    <property type="match status" value="1"/>
</dbReference>
<dbReference type="CDD" id="cd18186">
    <property type="entry name" value="BTB_POZ_ZBTB_KLHL-like"/>
    <property type="match status" value="1"/>
</dbReference>
<organism evidence="3 4">
    <name type="scientific">Mycena pura</name>
    <dbReference type="NCBI Taxonomy" id="153505"/>
    <lineage>
        <taxon>Eukaryota</taxon>
        <taxon>Fungi</taxon>
        <taxon>Dikarya</taxon>
        <taxon>Basidiomycota</taxon>
        <taxon>Agaricomycotina</taxon>
        <taxon>Agaricomycetes</taxon>
        <taxon>Agaricomycetidae</taxon>
        <taxon>Agaricales</taxon>
        <taxon>Marasmiineae</taxon>
        <taxon>Mycenaceae</taxon>
        <taxon>Mycena</taxon>
    </lineage>
</organism>
<proteinExistence type="predicted"/>
<dbReference type="InterPro" id="IPR011333">
    <property type="entry name" value="SKP1/BTB/POZ_sf"/>
</dbReference>
<evidence type="ECO:0000313" key="4">
    <source>
        <dbReference type="Proteomes" id="UP001219525"/>
    </source>
</evidence>
<accession>A0AAD6YEL3</accession>
<feature type="region of interest" description="Disordered" evidence="1">
    <location>
        <begin position="1"/>
        <end position="22"/>
    </location>
</feature>
<keyword evidence="4" id="KW-1185">Reference proteome</keyword>
<dbReference type="EMBL" id="JARJCW010000017">
    <property type="protein sequence ID" value="KAJ7215456.1"/>
    <property type="molecule type" value="Genomic_DNA"/>
</dbReference>
<gene>
    <name evidence="3" type="ORF">GGX14DRAFT_442942</name>
</gene>
<dbReference type="SUPFAM" id="SSF54695">
    <property type="entry name" value="POZ domain"/>
    <property type="match status" value="1"/>
</dbReference>
<evidence type="ECO:0000256" key="1">
    <source>
        <dbReference type="SAM" id="MobiDB-lite"/>
    </source>
</evidence>
<protein>
    <recommendedName>
        <fullName evidence="2">BTB domain-containing protein</fullName>
    </recommendedName>
</protein>
<comment type="caution">
    <text evidence="3">The sequence shown here is derived from an EMBL/GenBank/DDBJ whole genome shotgun (WGS) entry which is preliminary data.</text>
</comment>
<dbReference type="AlphaFoldDB" id="A0AAD6YEL3"/>
<name>A0AAD6YEL3_9AGAR</name>
<dbReference type="Pfam" id="PF00651">
    <property type="entry name" value="BTB"/>
    <property type="match status" value="1"/>
</dbReference>
<feature type="domain" description="BTB" evidence="2">
    <location>
        <begin position="28"/>
        <end position="104"/>
    </location>
</feature>
<evidence type="ECO:0000313" key="3">
    <source>
        <dbReference type="EMBL" id="KAJ7215456.1"/>
    </source>
</evidence>
<evidence type="ECO:0000259" key="2">
    <source>
        <dbReference type="PROSITE" id="PS50097"/>
    </source>
</evidence>
<dbReference type="Gene3D" id="3.30.710.10">
    <property type="entry name" value="Potassium Channel Kv1.1, Chain A"/>
    <property type="match status" value="1"/>
</dbReference>
<reference evidence="3" key="1">
    <citation type="submission" date="2023-03" db="EMBL/GenBank/DDBJ databases">
        <title>Massive genome expansion in bonnet fungi (Mycena s.s.) driven by repeated elements and novel gene families across ecological guilds.</title>
        <authorList>
            <consortium name="Lawrence Berkeley National Laboratory"/>
            <person name="Harder C.B."/>
            <person name="Miyauchi S."/>
            <person name="Viragh M."/>
            <person name="Kuo A."/>
            <person name="Thoen E."/>
            <person name="Andreopoulos B."/>
            <person name="Lu D."/>
            <person name="Skrede I."/>
            <person name="Drula E."/>
            <person name="Henrissat B."/>
            <person name="Morin E."/>
            <person name="Kohler A."/>
            <person name="Barry K."/>
            <person name="LaButti K."/>
            <person name="Morin E."/>
            <person name="Salamov A."/>
            <person name="Lipzen A."/>
            <person name="Mereny Z."/>
            <person name="Hegedus B."/>
            <person name="Baldrian P."/>
            <person name="Stursova M."/>
            <person name="Weitz H."/>
            <person name="Taylor A."/>
            <person name="Grigoriev I.V."/>
            <person name="Nagy L.G."/>
            <person name="Martin F."/>
            <person name="Kauserud H."/>
        </authorList>
    </citation>
    <scope>NUCLEOTIDE SEQUENCE</scope>
    <source>
        <strain evidence="3">9144</strain>
    </source>
</reference>
<dbReference type="Proteomes" id="UP001219525">
    <property type="component" value="Unassembled WGS sequence"/>
</dbReference>
<sequence length="327" mass="36144">MDSPPAAKRPRSDSDPAGPVTRSKIWYSDGSIVLQAEAVQFRVHTSIVSAASSVFRDMLEVAQGPANTADQVEGCPLVHLSDDKAVDVGFVLEALYDRNFYKTKKKPFGQVEAMWRLGKKYGFDELRDDALGRLQYIFPSTLADMHARYWSGDTPVDFGISQYPGFPFDAINLARATGLISILPAAYLIGCYSSSDLRTAQEEILSGVPRGDGSTAHLSGEDKTLCILAMSDLLRKQWDGPYAWLHNSSCRNTKCRASCEDLKTAIWTPIPRFVSLNPKMLDRLFCESCKDFNSTAFTAGQQALWEELPSVFGLPSWGDIAKEMECA</sequence>